<name>A0AAN7X3U9_ELEMC</name>
<evidence type="ECO:0000313" key="1">
    <source>
        <dbReference type="EMBL" id="KAK5857146.1"/>
    </source>
</evidence>
<dbReference type="Proteomes" id="UP001346869">
    <property type="component" value="Unassembled WGS sequence"/>
</dbReference>
<reference evidence="1 2" key="1">
    <citation type="journal article" date="2023" name="Genes (Basel)">
        <title>Chromosome-Level Genome Assembly and Circadian Gene Repertoire of the Patagonia Blennie Eleginops maclovinus-The Closest Ancestral Proxy of Antarctic Cryonotothenioids.</title>
        <authorList>
            <person name="Cheng C.C."/>
            <person name="Rivera-Colon A.G."/>
            <person name="Minhas B.F."/>
            <person name="Wilson L."/>
            <person name="Rayamajhi N."/>
            <person name="Vargas-Chacoff L."/>
            <person name="Catchen J.M."/>
        </authorList>
    </citation>
    <scope>NUCLEOTIDE SEQUENCE [LARGE SCALE GENOMIC DNA]</scope>
    <source>
        <strain evidence="1">JMC-PN-2008</strain>
    </source>
</reference>
<accession>A0AAN7X3U9</accession>
<dbReference type="EMBL" id="JAUZQC010000016">
    <property type="protein sequence ID" value="KAK5857146.1"/>
    <property type="molecule type" value="Genomic_DNA"/>
</dbReference>
<comment type="caution">
    <text evidence="1">The sequence shown here is derived from an EMBL/GenBank/DDBJ whole genome shotgun (WGS) entry which is preliminary data.</text>
</comment>
<proteinExistence type="predicted"/>
<reference evidence="1 2" key="2">
    <citation type="journal article" date="2023" name="Mol. Biol. Evol.">
        <title>Genomics of Secondarily Temperate Adaptation in the Only Non-Antarctic Icefish.</title>
        <authorList>
            <person name="Rivera-Colon A.G."/>
            <person name="Rayamajhi N."/>
            <person name="Minhas B.F."/>
            <person name="Madrigal G."/>
            <person name="Bilyk K.T."/>
            <person name="Yoon V."/>
            <person name="Hune M."/>
            <person name="Gregory S."/>
            <person name="Cheng C.H.C."/>
            <person name="Catchen J.M."/>
        </authorList>
    </citation>
    <scope>NUCLEOTIDE SEQUENCE [LARGE SCALE GENOMIC DNA]</scope>
    <source>
        <strain evidence="1">JMC-PN-2008</strain>
    </source>
</reference>
<evidence type="ECO:0000313" key="2">
    <source>
        <dbReference type="Proteomes" id="UP001346869"/>
    </source>
</evidence>
<protein>
    <submittedName>
        <fullName evidence="1">Uncharacterized protein</fullName>
    </submittedName>
</protein>
<dbReference type="AlphaFoldDB" id="A0AAN7X3U9"/>
<organism evidence="1 2">
    <name type="scientific">Eleginops maclovinus</name>
    <name type="common">Patagonian blennie</name>
    <name type="synonym">Eleginus maclovinus</name>
    <dbReference type="NCBI Taxonomy" id="56733"/>
    <lineage>
        <taxon>Eukaryota</taxon>
        <taxon>Metazoa</taxon>
        <taxon>Chordata</taxon>
        <taxon>Craniata</taxon>
        <taxon>Vertebrata</taxon>
        <taxon>Euteleostomi</taxon>
        <taxon>Actinopterygii</taxon>
        <taxon>Neopterygii</taxon>
        <taxon>Teleostei</taxon>
        <taxon>Neoteleostei</taxon>
        <taxon>Acanthomorphata</taxon>
        <taxon>Eupercaria</taxon>
        <taxon>Perciformes</taxon>
        <taxon>Notothenioidei</taxon>
        <taxon>Eleginopidae</taxon>
        <taxon>Eleginops</taxon>
    </lineage>
</organism>
<gene>
    <name evidence="1" type="ORF">PBY51_010410</name>
</gene>
<sequence length="79" mass="8541">MCTGLRASCHVTSATSQTESKQPPVCVSSPAVWPLSVKQSPTRWASRSLTLPRFLTALLDRLVSVLPLHRSALPVQCLA</sequence>
<keyword evidence="2" id="KW-1185">Reference proteome</keyword>